<sequence>MSLPDSVSQLSNLRHFTLDNCSKLGSLPKLPLNVKHVQAHDCPILKDKMTIWPSDKGFSFINCRKSVKAEGCLTHHPLPMPEEHIPTLFPKFIQDKIFYGGNLELRFPCARIPDWCIHLSSGSSKRIGLPEKDSGCLKNPLEIETFNGFKVGSYGLCAYVPKTRFGNQLDRASHIEASISTDRSDVEVLECGLHVIFNKVVARSTQDLVDTSNEHLNLTSIKHYKHILEKASELERSDDVHELQPYSSPKKQVFGTLHLTSQLKRDLRSLLSTMIQTAENRSRSLAFKNTLLRTSIPNVEVERFGIRAIYEKDLGNVIEMITECQLGCADDEQLCYQAYEMLV</sequence>
<evidence type="ECO:0000313" key="2">
    <source>
        <dbReference type="Proteomes" id="UP000813462"/>
    </source>
</evidence>
<dbReference type="Proteomes" id="UP000813462">
    <property type="component" value="Unassembled WGS sequence"/>
</dbReference>
<organism evidence="1 2">
    <name type="scientific">Ziziphus jujuba var. spinosa</name>
    <dbReference type="NCBI Taxonomy" id="714518"/>
    <lineage>
        <taxon>Eukaryota</taxon>
        <taxon>Viridiplantae</taxon>
        <taxon>Streptophyta</taxon>
        <taxon>Embryophyta</taxon>
        <taxon>Tracheophyta</taxon>
        <taxon>Spermatophyta</taxon>
        <taxon>Magnoliopsida</taxon>
        <taxon>eudicotyledons</taxon>
        <taxon>Gunneridae</taxon>
        <taxon>Pentapetalae</taxon>
        <taxon>rosids</taxon>
        <taxon>fabids</taxon>
        <taxon>Rosales</taxon>
        <taxon>Rhamnaceae</taxon>
        <taxon>Paliureae</taxon>
        <taxon>Ziziphus</taxon>
    </lineage>
</organism>
<dbReference type="EMBL" id="JAEACU010000010">
    <property type="protein sequence ID" value="KAH7516739.1"/>
    <property type="molecule type" value="Genomic_DNA"/>
</dbReference>
<proteinExistence type="predicted"/>
<evidence type="ECO:0000313" key="1">
    <source>
        <dbReference type="EMBL" id="KAH7516739.1"/>
    </source>
</evidence>
<protein>
    <submittedName>
        <fullName evidence="1">Uncharacterized protein</fullName>
    </submittedName>
</protein>
<dbReference type="AlphaFoldDB" id="A0A978UPI7"/>
<comment type="caution">
    <text evidence="1">The sequence shown here is derived from an EMBL/GenBank/DDBJ whole genome shotgun (WGS) entry which is preliminary data.</text>
</comment>
<name>A0A978UPI7_ZIZJJ</name>
<reference evidence="1" key="1">
    <citation type="journal article" date="2021" name="Front. Plant Sci.">
        <title>Chromosome-Scale Genome Assembly for Chinese Sour Jujube and Insights Into Its Genome Evolution and Domestication Signature.</title>
        <authorList>
            <person name="Shen L.-Y."/>
            <person name="Luo H."/>
            <person name="Wang X.-L."/>
            <person name="Wang X.-M."/>
            <person name="Qiu X.-J."/>
            <person name="Liu H."/>
            <person name="Zhou S.-S."/>
            <person name="Jia K.-H."/>
            <person name="Nie S."/>
            <person name="Bao Y.-T."/>
            <person name="Zhang R.-G."/>
            <person name="Yun Q.-Z."/>
            <person name="Chai Y.-H."/>
            <person name="Lu J.-Y."/>
            <person name="Li Y."/>
            <person name="Zhao S.-W."/>
            <person name="Mao J.-F."/>
            <person name="Jia S.-G."/>
            <person name="Mao Y.-M."/>
        </authorList>
    </citation>
    <scope>NUCLEOTIDE SEQUENCE</scope>
    <source>
        <strain evidence="1">AT0</strain>
        <tissue evidence="1">Leaf</tissue>
    </source>
</reference>
<gene>
    <name evidence="1" type="ORF">FEM48_Zijuj10G0166900</name>
</gene>
<accession>A0A978UPI7</accession>